<proteinExistence type="predicted"/>
<gene>
    <name evidence="1" type="ORF">F4162_02670</name>
</gene>
<dbReference type="EMBL" id="VYDO01000098">
    <property type="protein sequence ID" value="MYG37914.1"/>
    <property type="molecule type" value="Genomic_DNA"/>
</dbReference>
<protein>
    <submittedName>
        <fullName evidence="1">Uncharacterized protein</fullName>
    </submittedName>
</protein>
<name>A0A6B1F9K3_9SYNE</name>
<evidence type="ECO:0000313" key="1">
    <source>
        <dbReference type="EMBL" id="MYG37914.1"/>
    </source>
</evidence>
<dbReference type="AlphaFoldDB" id="A0A6B1F9K3"/>
<accession>A0A6B1F9K3</accession>
<sequence>MKFPFEVSFEELQADLDIYIDAVFSCLTSEFLVMPKGKGFVEFAVFEEGYECLKRATGGFREVTPETLVSAVYDTPIVLVVLRCMIGFTPPEWAYYASHQTGISVTQNAARAIDRNIRMDPQAPLPKPGTVQGRRIGALISAGCHALTSDVPRQATDTLHRLDKADTRAGLVSVRASANLGVPYSVLLYERLLGRSFAGHRDSISELNGNVVENAIEAVLTEAGIRFRKTGRAERLEGFDQAPDFVVPNQFNPRVVIEPKLTEDDGTARDKVTRVQHLGSLSMAGQPPGKPGFQVVACIAGRGFGVRREDMKKLLLATRGKVFTLKNIPDLVDQTLLRDFRAIPPAG</sequence>
<comment type="caution">
    <text evidence="1">The sequence shown here is derived from an EMBL/GenBank/DDBJ whole genome shotgun (WGS) entry which is preliminary data.</text>
</comment>
<reference evidence="1" key="1">
    <citation type="submission" date="2019-09" db="EMBL/GenBank/DDBJ databases">
        <title>Characterisation of the sponge microbiome using genome-centric metagenomics.</title>
        <authorList>
            <person name="Engelberts J.P."/>
            <person name="Robbins S.J."/>
            <person name="De Goeij J.M."/>
            <person name="Aranda M."/>
            <person name="Bell S.C."/>
            <person name="Webster N.S."/>
        </authorList>
    </citation>
    <scope>NUCLEOTIDE SEQUENCE</scope>
    <source>
        <strain evidence="1">SB0676_bin_10</strain>
    </source>
</reference>
<organism evidence="1">
    <name type="scientific">Synechococcus sp. SB0676_bin_10</name>
    <dbReference type="NCBI Taxonomy" id="2604869"/>
    <lineage>
        <taxon>Bacteria</taxon>
        <taxon>Bacillati</taxon>
        <taxon>Cyanobacteriota</taxon>
        <taxon>Cyanophyceae</taxon>
        <taxon>Synechococcales</taxon>
        <taxon>Synechococcaceae</taxon>
        <taxon>Synechococcus</taxon>
    </lineage>
</organism>